<keyword evidence="9 10" id="KW-0137">Centromere</keyword>
<evidence type="ECO:0000256" key="5">
    <source>
        <dbReference type="ARBA" id="ARBA00022838"/>
    </source>
</evidence>
<evidence type="ECO:0000256" key="11">
    <source>
        <dbReference type="SAM" id="Coils"/>
    </source>
</evidence>
<feature type="compositionally biased region" description="Polar residues" evidence="12">
    <location>
        <begin position="1"/>
        <end position="24"/>
    </location>
</feature>
<name>A0A6A5AQP8_APHAT</name>
<feature type="region of interest" description="Disordered" evidence="12">
    <location>
        <begin position="1"/>
        <end position="99"/>
    </location>
</feature>
<keyword evidence="2 10" id="KW-0158">Chromosome</keyword>
<feature type="compositionally biased region" description="Polar residues" evidence="12">
    <location>
        <begin position="35"/>
        <end position="44"/>
    </location>
</feature>
<keyword evidence="8 10" id="KW-0131">Cell cycle</keyword>
<accession>A0A6A5AQP8</accession>
<dbReference type="PANTHER" id="PTHR10643">
    <property type="entry name" value="KINETOCHORE PROTEIN NDC80"/>
    <property type="match status" value="1"/>
</dbReference>
<evidence type="ECO:0000313" key="14">
    <source>
        <dbReference type="EMBL" id="KAF0755915.1"/>
    </source>
</evidence>
<keyword evidence="5 10" id="KW-0995">Kinetochore</keyword>
<comment type="caution">
    <text evidence="14">The sequence shown here is derived from an EMBL/GenBank/DDBJ whole genome shotgun (WGS) entry which is preliminary data.</text>
</comment>
<evidence type="ECO:0000256" key="7">
    <source>
        <dbReference type="ARBA" id="ARBA00023242"/>
    </source>
</evidence>
<evidence type="ECO:0000256" key="9">
    <source>
        <dbReference type="ARBA" id="ARBA00023328"/>
    </source>
</evidence>
<keyword evidence="4 10" id="KW-0498">Mitosis</keyword>
<feature type="coiled-coil region" evidence="11">
    <location>
        <begin position="547"/>
        <end position="574"/>
    </location>
</feature>
<reference evidence="14 15" key="1">
    <citation type="submission" date="2019-06" db="EMBL/GenBank/DDBJ databases">
        <title>Genomics analysis of Aphanomyces spp. identifies a new class of oomycete effector associated with host adaptation.</title>
        <authorList>
            <person name="Gaulin E."/>
        </authorList>
    </citation>
    <scope>NUCLEOTIDE SEQUENCE [LARGE SCALE GENOMIC DNA]</scope>
    <source>
        <strain evidence="14 15">E</strain>
    </source>
</reference>
<comment type="function">
    <text evidence="10">Acts as a component of the essential kinetochore-associated NDC80 complex, which is required for chromosome segregation and spindle checkpoint activity.</text>
</comment>
<evidence type="ECO:0000256" key="8">
    <source>
        <dbReference type="ARBA" id="ARBA00023306"/>
    </source>
</evidence>
<comment type="subunit">
    <text evidence="10">Component of the NDC80 complex.</text>
</comment>
<organism evidence="14 15">
    <name type="scientific">Aphanomyces astaci</name>
    <name type="common">Crayfish plague agent</name>
    <dbReference type="NCBI Taxonomy" id="112090"/>
    <lineage>
        <taxon>Eukaryota</taxon>
        <taxon>Sar</taxon>
        <taxon>Stramenopiles</taxon>
        <taxon>Oomycota</taxon>
        <taxon>Saprolegniomycetes</taxon>
        <taxon>Saprolegniales</taxon>
        <taxon>Verrucalvaceae</taxon>
        <taxon>Aphanomyces</taxon>
    </lineage>
</organism>
<evidence type="ECO:0000256" key="1">
    <source>
        <dbReference type="ARBA" id="ARBA00007050"/>
    </source>
</evidence>
<dbReference type="InterPro" id="IPR038273">
    <property type="entry name" value="Ndc80_sf"/>
</dbReference>
<comment type="similarity">
    <text evidence="1 10">Belongs to the NDC80/HEC1 family.</text>
</comment>
<proteinExistence type="inferred from homology"/>
<dbReference type="PANTHER" id="PTHR10643:SF2">
    <property type="entry name" value="KINETOCHORE PROTEIN NDC80 HOMOLOG"/>
    <property type="match status" value="1"/>
</dbReference>
<evidence type="ECO:0000256" key="10">
    <source>
        <dbReference type="RuleBase" id="RU368072"/>
    </source>
</evidence>
<protein>
    <recommendedName>
        <fullName evidence="10">Kinetochore protein NDC80</fullName>
    </recommendedName>
</protein>
<feature type="coiled-coil region" evidence="11">
    <location>
        <begin position="368"/>
        <end position="412"/>
    </location>
</feature>
<feature type="compositionally biased region" description="Low complexity" evidence="12">
    <location>
        <begin position="51"/>
        <end position="87"/>
    </location>
</feature>
<dbReference type="VEuPathDB" id="FungiDB:H257_03977"/>
<gene>
    <name evidence="14" type="ORF">AaE_004818</name>
</gene>
<feature type="domain" description="Kinetochore protein Ndc80 CH" evidence="13">
    <location>
        <begin position="66"/>
        <end position="206"/>
    </location>
</feature>
<dbReference type="GO" id="GO:0005634">
    <property type="term" value="C:nucleus"/>
    <property type="evidence" value="ECO:0007669"/>
    <property type="project" value="UniProtKB-SubCell"/>
</dbReference>
<dbReference type="AlphaFoldDB" id="A0A6A5AQP8"/>
<evidence type="ECO:0000313" key="15">
    <source>
        <dbReference type="Proteomes" id="UP000469452"/>
    </source>
</evidence>
<dbReference type="EMBL" id="VJMI01010389">
    <property type="protein sequence ID" value="KAF0755915.1"/>
    <property type="molecule type" value="Genomic_DNA"/>
</dbReference>
<sequence>MRRTTLGTISSSQLNAQQNTTNPSRLPLAKPLQPPASNRQSMTSVAHRRASVLNRSSLSRNSLSARMSMNGMPRGSQNGSGRRSSTIGGRGSRMTDPRPIADRNFMAMSIRHLIEFLTDRHYDHPISHQLLYKPMKKDFVNIMHFLFRELDPNYEVSAKIEEDVANCFRTLKYPFPISKLALSSVGSPHSWPPLLAAISWMIELLSYDAIVQDEALNNPDHNNGHDDDSDMFAYLTVAYKTYLSGSDDEYELMTRRMEESMGAFDISFSMRGMTYHNEYICIGIRHRKNDQIQQDTDVVRHENDELRRQIDALQNGQSLVSLNAKKRDFQGDVDKLQTIVKTYEASKVKAHDAIRVFEQRLAKRQQVYQTQQSTMAELQRRIDTQELSSDDLERMTSERGRLQEMLLNVEKRYKHIQASHWQKETEISQFMDRIEDLVNTYMSYCRRLKLDDRKDAHGVEYAIQIDAHSGGAKAAAALMQHLKKTIVPSLQAFRRQRVDRLDRILDKGVEAKVRIGHATSSMNEAVEAARLIDVQERKLDESIRKEQEAMDVALERKSREIEELELELERLQTQDKDDMSGLGRADKLLRDAKAAYADMSTQYKHEIESRLRFIQHAISMCIAFKEHATKTMTDADRYLRSQDTRVSSTSS</sequence>
<dbReference type="Gene3D" id="1.10.418.30">
    <property type="entry name" value="Ncd80 complex, Ncd80 subunit"/>
    <property type="match status" value="1"/>
</dbReference>
<dbReference type="InterPro" id="IPR005550">
    <property type="entry name" value="Kinetochore_Ndc80"/>
</dbReference>
<evidence type="ECO:0000256" key="6">
    <source>
        <dbReference type="ARBA" id="ARBA00023054"/>
    </source>
</evidence>
<dbReference type="Pfam" id="PF03801">
    <property type="entry name" value="Ndc80_HEC"/>
    <property type="match status" value="1"/>
</dbReference>
<dbReference type="GO" id="GO:0051315">
    <property type="term" value="P:attachment of mitotic spindle microtubules to kinetochore"/>
    <property type="evidence" value="ECO:0007669"/>
    <property type="project" value="UniProtKB-UniRule"/>
</dbReference>
<keyword evidence="3 10" id="KW-0132">Cell division</keyword>
<comment type="subcellular location">
    <subcellularLocation>
        <location evidence="10">Chromosome</location>
        <location evidence="10">Centromere</location>
        <location evidence="10">Kinetochore</location>
    </subcellularLocation>
    <subcellularLocation>
        <location evidence="10">Nucleus</location>
    </subcellularLocation>
</comment>
<evidence type="ECO:0000256" key="4">
    <source>
        <dbReference type="ARBA" id="ARBA00022776"/>
    </source>
</evidence>
<dbReference type="GO" id="GO:0031262">
    <property type="term" value="C:Ndc80 complex"/>
    <property type="evidence" value="ECO:0007669"/>
    <property type="project" value="UniProtKB-UniRule"/>
</dbReference>
<evidence type="ECO:0000256" key="3">
    <source>
        <dbReference type="ARBA" id="ARBA00022618"/>
    </source>
</evidence>
<dbReference type="Proteomes" id="UP000469452">
    <property type="component" value="Unassembled WGS sequence"/>
</dbReference>
<evidence type="ECO:0000259" key="13">
    <source>
        <dbReference type="Pfam" id="PF03801"/>
    </source>
</evidence>
<keyword evidence="7 10" id="KW-0539">Nucleus</keyword>
<dbReference type="GO" id="GO:0051301">
    <property type="term" value="P:cell division"/>
    <property type="evidence" value="ECO:0007669"/>
    <property type="project" value="UniProtKB-UniRule"/>
</dbReference>
<dbReference type="InterPro" id="IPR055260">
    <property type="entry name" value="Ndc80_CH"/>
</dbReference>
<evidence type="ECO:0000256" key="12">
    <source>
        <dbReference type="SAM" id="MobiDB-lite"/>
    </source>
</evidence>
<evidence type="ECO:0000256" key="2">
    <source>
        <dbReference type="ARBA" id="ARBA00022454"/>
    </source>
</evidence>
<keyword evidence="6 11" id="KW-0175">Coiled coil</keyword>